<dbReference type="SUPFAM" id="SSF53623">
    <property type="entry name" value="MurD-like peptide ligases, catalytic domain"/>
    <property type="match status" value="1"/>
</dbReference>
<evidence type="ECO:0000256" key="4">
    <source>
        <dbReference type="ARBA" id="ARBA00022598"/>
    </source>
</evidence>
<dbReference type="AlphaFoldDB" id="A0A4Q7DIW7"/>
<accession>A0A4Q7DIW7</accession>
<dbReference type="RefSeq" id="WP_130154202.1">
    <property type="nucleotide sequence ID" value="NZ_SCFB01000006.1"/>
</dbReference>
<dbReference type="InterPro" id="IPR005762">
    <property type="entry name" value="MurD"/>
</dbReference>
<dbReference type="OrthoDB" id="9809796at2"/>
<keyword evidence="8 9" id="KW-0131">Cell cycle</keyword>
<dbReference type="GO" id="GO:0051301">
    <property type="term" value="P:cell division"/>
    <property type="evidence" value="ECO:0007669"/>
    <property type="project" value="UniProtKB-KW"/>
</dbReference>
<comment type="subcellular location">
    <subcellularLocation>
        <location evidence="1 9">Cytoplasm</location>
    </subcellularLocation>
</comment>
<dbReference type="PANTHER" id="PTHR43692">
    <property type="entry name" value="UDP-N-ACETYLMURAMOYLALANINE--D-GLUTAMATE LIGASE"/>
    <property type="match status" value="1"/>
</dbReference>
<keyword evidence="6 9" id="KW-0547">Nucleotide-binding</keyword>
<gene>
    <name evidence="9 11" type="primary">murD</name>
    <name evidence="11" type="ORF">EQU50_05845</name>
</gene>
<dbReference type="GO" id="GO:0071555">
    <property type="term" value="P:cell wall organization"/>
    <property type="evidence" value="ECO:0007669"/>
    <property type="project" value="UniProtKB-KW"/>
</dbReference>
<evidence type="ECO:0000256" key="3">
    <source>
        <dbReference type="ARBA" id="ARBA00022490"/>
    </source>
</evidence>
<dbReference type="InterPro" id="IPR036291">
    <property type="entry name" value="NAD(P)-bd_dom_sf"/>
</dbReference>
<keyword evidence="9" id="KW-0573">Peptidoglycan synthesis</keyword>
<dbReference type="PANTHER" id="PTHR43692:SF1">
    <property type="entry name" value="UDP-N-ACETYLMURAMOYLALANINE--D-GLUTAMATE LIGASE"/>
    <property type="match status" value="1"/>
</dbReference>
<evidence type="ECO:0000256" key="8">
    <source>
        <dbReference type="ARBA" id="ARBA00023306"/>
    </source>
</evidence>
<name>A0A4Q7DIW7_9PROT</name>
<sequence length="436" mass="47547">MKTYLILGMGKSGQAAAEWLSRQDAKVLTFDDHGPCSLDPNNIPWDQITAVIQSPGVPFSYPSPHPLTALGMAKNIPILTDINLLQQANPKAQFVGITGTNGKSTTTALIGHVLNHSQRACAVGGNIGVPALSLPSLDENGTYVLELSSFQLEVSTPLTLEVAAWLNITPDHLDRHGTIEAYVAAKEKIFLSARHAVVNIDDTYSLEVYKRLKEKGMDVVGVSCVQKSDIHVDQGVLYDNYKPVFDLRPFETLQGLHNYQNAATAYAVCKLFNISVDQIAEAFKTFAGLAHRQEIVGHFKNITFVNDSKATNADAAVHAFNRYADQAVYWIAGGKAKSGGIHSLKDFFPTIRHAFLIGEAQSDFAATLYDHTPCTLSGNLDKALTDAIDIISKEAPDEPAIVLLSPACASFDQFQSFEHRGDTFRHLVAKMLESYT</sequence>
<evidence type="ECO:0000256" key="2">
    <source>
        <dbReference type="ARBA" id="ARBA00004752"/>
    </source>
</evidence>
<feature type="binding site" evidence="9">
    <location>
        <begin position="99"/>
        <end position="105"/>
    </location>
    <ligand>
        <name>ATP</name>
        <dbReference type="ChEBI" id="CHEBI:30616"/>
    </ligand>
</feature>
<dbReference type="HAMAP" id="MF_00639">
    <property type="entry name" value="MurD"/>
    <property type="match status" value="1"/>
</dbReference>
<evidence type="ECO:0000259" key="10">
    <source>
        <dbReference type="Pfam" id="PF08245"/>
    </source>
</evidence>
<dbReference type="Gene3D" id="3.40.50.720">
    <property type="entry name" value="NAD(P)-binding Rossmann-like Domain"/>
    <property type="match status" value="1"/>
</dbReference>
<keyword evidence="9" id="KW-0961">Cell wall biogenesis/degradation</keyword>
<evidence type="ECO:0000256" key="9">
    <source>
        <dbReference type="HAMAP-Rule" id="MF_00639"/>
    </source>
</evidence>
<keyword evidence="9" id="KW-0133">Cell shape</keyword>
<dbReference type="InterPro" id="IPR036565">
    <property type="entry name" value="Mur-like_cat_sf"/>
</dbReference>
<evidence type="ECO:0000256" key="5">
    <source>
        <dbReference type="ARBA" id="ARBA00022618"/>
    </source>
</evidence>
<comment type="catalytic activity">
    <reaction evidence="9">
        <text>UDP-N-acetyl-alpha-D-muramoyl-L-alanine + D-glutamate + ATP = UDP-N-acetyl-alpha-D-muramoyl-L-alanyl-D-glutamate + ADP + phosphate + H(+)</text>
        <dbReference type="Rhea" id="RHEA:16429"/>
        <dbReference type="ChEBI" id="CHEBI:15378"/>
        <dbReference type="ChEBI" id="CHEBI:29986"/>
        <dbReference type="ChEBI" id="CHEBI:30616"/>
        <dbReference type="ChEBI" id="CHEBI:43474"/>
        <dbReference type="ChEBI" id="CHEBI:83898"/>
        <dbReference type="ChEBI" id="CHEBI:83900"/>
        <dbReference type="ChEBI" id="CHEBI:456216"/>
        <dbReference type="EC" id="6.3.2.9"/>
    </reaction>
</comment>
<dbReference type="EC" id="6.3.2.9" evidence="9"/>
<reference evidence="11 12" key="1">
    <citation type="submission" date="2018-10" db="EMBL/GenBank/DDBJ databases">
        <title>An updated phylogeny of the Alphaproteobacteria reveals that the parasitic Rickettsiales and Holosporales have independent origins.</title>
        <authorList>
            <person name="Munoz-Gomez S.A."/>
            <person name="Hess S."/>
            <person name="Burger G."/>
            <person name="Lang B.F."/>
            <person name="Susko E."/>
            <person name="Slamovits C.H."/>
            <person name="Roger A.J."/>
        </authorList>
    </citation>
    <scope>NUCLEOTIDE SEQUENCE [LARGE SCALE GENOMIC DNA]</scope>
    <source>
        <strain evidence="11">HOLO01</strain>
    </source>
</reference>
<evidence type="ECO:0000256" key="1">
    <source>
        <dbReference type="ARBA" id="ARBA00004496"/>
    </source>
</evidence>
<dbReference type="GO" id="GO:0009252">
    <property type="term" value="P:peptidoglycan biosynthetic process"/>
    <property type="evidence" value="ECO:0007669"/>
    <property type="project" value="UniProtKB-UniRule"/>
</dbReference>
<dbReference type="EMBL" id="SCFB01000006">
    <property type="protein sequence ID" value="RZI45954.1"/>
    <property type="molecule type" value="Genomic_DNA"/>
</dbReference>
<dbReference type="GO" id="GO:0005524">
    <property type="term" value="F:ATP binding"/>
    <property type="evidence" value="ECO:0007669"/>
    <property type="project" value="UniProtKB-UniRule"/>
</dbReference>
<dbReference type="Proteomes" id="UP000293550">
    <property type="component" value="Unassembled WGS sequence"/>
</dbReference>
<dbReference type="GO" id="GO:0005737">
    <property type="term" value="C:cytoplasm"/>
    <property type="evidence" value="ECO:0007669"/>
    <property type="project" value="UniProtKB-SubCell"/>
</dbReference>
<proteinExistence type="inferred from homology"/>
<keyword evidence="5 9" id="KW-0132">Cell division</keyword>
<dbReference type="PROSITE" id="PS01011">
    <property type="entry name" value="FOLYLPOLYGLU_SYNT_1"/>
    <property type="match status" value="1"/>
</dbReference>
<organism evidence="11 12">
    <name type="scientific">Candidatus Finniella inopinata</name>
    <dbReference type="NCBI Taxonomy" id="1696036"/>
    <lineage>
        <taxon>Bacteria</taxon>
        <taxon>Pseudomonadati</taxon>
        <taxon>Pseudomonadota</taxon>
        <taxon>Alphaproteobacteria</taxon>
        <taxon>Holosporales</taxon>
        <taxon>Candidatus Paracaedibacteraceae</taxon>
        <taxon>Candidatus Finniella</taxon>
    </lineage>
</organism>
<dbReference type="InterPro" id="IPR013221">
    <property type="entry name" value="Mur_ligase_cen"/>
</dbReference>
<dbReference type="Gene3D" id="3.90.190.20">
    <property type="entry name" value="Mur ligase, C-terminal domain"/>
    <property type="match status" value="1"/>
</dbReference>
<keyword evidence="3 9" id="KW-0963">Cytoplasm</keyword>
<evidence type="ECO:0000313" key="12">
    <source>
        <dbReference type="Proteomes" id="UP000293550"/>
    </source>
</evidence>
<dbReference type="InterPro" id="IPR018109">
    <property type="entry name" value="Folylpolyglutamate_synth_CS"/>
</dbReference>
<dbReference type="InterPro" id="IPR036615">
    <property type="entry name" value="Mur_ligase_C_dom_sf"/>
</dbReference>
<comment type="similarity">
    <text evidence="9">Belongs to the MurCDEF family.</text>
</comment>
<keyword evidence="7 9" id="KW-0067">ATP-binding</keyword>
<dbReference type="UniPathway" id="UPA00219"/>
<protein>
    <recommendedName>
        <fullName evidence="9">UDP-N-acetylmuramoylalanine--D-glutamate ligase</fullName>
        <ecNumber evidence="9">6.3.2.9</ecNumber>
    </recommendedName>
    <alternativeName>
        <fullName evidence="9">D-glutamic acid-adding enzyme</fullName>
    </alternativeName>
    <alternativeName>
        <fullName evidence="9">UDP-N-acetylmuramoyl-L-alanyl-D-glutamate synthetase</fullName>
    </alternativeName>
</protein>
<comment type="caution">
    <text evidence="11">The sequence shown here is derived from an EMBL/GenBank/DDBJ whole genome shotgun (WGS) entry which is preliminary data.</text>
</comment>
<feature type="domain" description="Mur ligase central" evidence="10">
    <location>
        <begin position="97"/>
        <end position="268"/>
    </location>
</feature>
<dbReference type="NCBIfam" id="TIGR01087">
    <property type="entry name" value="murD"/>
    <property type="match status" value="1"/>
</dbReference>
<evidence type="ECO:0000256" key="6">
    <source>
        <dbReference type="ARBA" id="ARBA00022741"/>
    </source>
</evidence>
<dbReference type="GO" id="GO:0004326">
    <property type="term" value="F:tetrahydrofolylpolyglutamate synthase activity"/>
    <property type="evidence" value="ECO:0007669"/>
    <property type="project" value="InterPro"/>
</dbReference>
<evidence type="ECO:0000256" key="7">
    <source>
        <dbReference type="ARBA" id="ARBA00022840"/>
    </source>
</evidence>
<dbReference type="SUPFAM" id="SSF53244">
    <property type="entry name" value="MurD-like peptide ligases, peptide-binding domain"/>
    <property type="match status" value="1"/>
</dbReference>
<dbReference type="GO" id="GO:0008360">
    <property type="term" value="P:regulation of cell shape"/>
    <property type="evidence" value="ECO:0007669"/>
    <property type="project" value="UniProtKB-KW"/>
</dbReference>
<keyword evidence="4 9" id="KW-0436">Ligase</keyword>
<evidence type="ECO:0000313" key="11">
    <source>
        <dbReference type="EMBL" id="RZI45954.1"/>
    </source>
</evidence>
<comment type="pathway">
    <text evidence="2 9">Cell wall biogenesis; peptidoglycan biosynthesis.</text>
</comment>
<dbReference type="Gene3D" id="3.40.1190.10">
    <property type="entry name" value="Mur-like, catalytic domain"/>
    <property type="match status" value="1"/>
</dbReference>
<dbReference type="GO" id="GO:0008764">
    <property type="term" value="F:UDP-N-acetylmuramoylalanine-D-glutamate ligase activity"/>
    <property type="evidence" value="ECO:0007669"/>
    <property type="project" value="UniProtKB-UniRule"/>
</dbReference>
<comment type="function">
    <text evidence="9">Cell wall formation. Catalyzes the addition of glutamate to the nucleotide precursor UDP-N-acetylmuramoyl-L-alanine (UMA).</text>
</comment>
<dbReference type="Pfam" id="PF08245">
    <property type="entry name" value="Mur_ligase_M"/>
    <property type="match status" value="1"/>
</dbReference>
<dbReference type="SUPFAM" id="SSF51735">
    <property type="entry name" value="NAD(P)-binding Rossmann-fold domains"/>
    <property type="match status" value="1"/>
</dbReference>
<keyword evidence="12" id="KW-1185">Reference proteome</keyword>